<dbReference type="AlphaFoldDB" id="A0A4D8TPV2"/>
<accession>A0A4D8TPV2</accession>
<name>A0A4D8TPV2_BURGA</name>
<feature type="region of interest" description="Disordered" evidence="1">
    <location>
        <begin position="17"/>
        <end position="53"/>
    </location>
</feature>
<sequence length="65" mass="6992">MAVAIHARSRRRVLCRRGIAGPGARGGADSPAPAAPRQNLPRDPGILRNKPDLKDGIAPIDKLFW</sequence>
<protein>
    <submittedName>
        <fullName evidence="2">Uncharacterized protein</fullName>
    </submittedName>
</protein>
<dbReference type="EMBL" id="LT797838">
    <property type="protein sequence ID" value="SKB24639.1"/>
    <property type="molecule type" value="Genomic_DNA"/>
</dbReference>
<organism evidence="2">
    <name type="scientific">Burkholderia gladioli</name>
    <name type="common">Pseudomonas marginata</name>
    <name type="synonym">Phytomonas marginata</name>
    <dbReference type="NCBI Taxonomy" id="28095"/>
    <lineage>
        <taxon>Bacteria</taxon>
        <taxon>Pseudomonadati</taxon>
        <taxon>Pseudomonadota</taxon>
        <taxon>Betaproteobacteria</taxon>
        <taxon>Burkholderiales</taxon>
        <taxon>Burkholderiaceae</taxon>
        <taxon>Burkholderia</taxon>
    </lineage>
</organism>
<reference evidence="2" key="1">
    <citation type="submission" date="2017-02" db="EMBL/GenBank/DDBJ databases">
        <authorList>
            <person name="Scherlach K."/>
        </authorList>
    </citation>
    <scope>NUCLEOTIDE SEQUENCE</scope>
    <source>
        <strain evidence="2">ST036079</strain>
    </source>
</reference>
<proteinExistence type="predicted"/>
<reference evidence="2" key="2">
    <citation type="submission" date="2019-04" db="EMBL/GenBank/DDBJ databases">
        <title>Antibiotic -producing symbionts dynamically transition between plant pathogenicity and insect- defensive mutualism.</title>
        <authorList>
            <person name="Florez L."/>
        </authorList>
    </citation>
    <scope>NUCLEOTIDE SEQUENCE</scope>
    <source>
        <strain evidence="2">ST036079</strain>
    </source>
</reference>
<evidence type="ECO:0000313" key="2">
    <source>
        <dbReference type="EMBL" id="SKB24639.1"/>
    </source>
</evidence>
<evidence type="ECO:0000256" key="1">
    <source>
        <dbReference type="SAM" id="MobiDB-lite"/>
    </source>
</evidence>